<name>A0A7K1XXU6_9SPHI</name>
<feature type="transmembrane region" description="Helical" evidence="9">
    <location>
        <begin position="263"/>
        <end position="279"/>
    </location>
</feature>
<keyword evidence="7 9" id="KW-0472">Membrane</keyword>
<dbReference type="AlphaFoldDB" id="A0A7K1XXU6"/>
<dbReference type="PANTHER" id="PTHR21716">
    <property type="entry name" value="TRANSMEMBRANE PROTEIN"/>
    <property type="match status" value="1"/>
</dbReference>
<evidence type="ECO:0000256" key="2">
    <source>
        <dbReference type="ARBA" id="ARBA00009773"/>
    </source>
</evidence>
<reference evidence="10 11" key="1">
    <citation type="submission" date="2019-11" db="EMBL/GenBank/DDBJ databases">
        <title>Pedobacter sp. HMF7056 Genome sequencing and assembly.</title>
        <authorList>
            <person name="Kang H."/>
            <person name="Kim H."/>
            <person name="Joh K."/>
        </authorList>
    </citation>
    <scope>NUCLEOTIDE SEQUENCE [LARGE SCALE GENOMIC DNA]</scope>
    <source>
        <strain evidence="10 11">HMF7056</strain>
    </source>
</reference>
<comment type="similarity">
    <text evidence="2">Belongs to the autoinducer-2 exporter (AI-2E) (TC 2.A.86) family.</text>
</comment>
<evidence type="ECO:0000256" key="9">
    <source>
        <dbReference type="SAM" id="Phobius"/>
    </source>
</evidence>
<keyword evidence="3" id="KW-0813">Transport</keyword>
<evidence type="ECO:0000313" key="10">
    <source>
        <dbReference type="EMBL" id="MXV15559.1"/>
    </source>
</evidence>
<proteinExistence type="inferred from homology"/>
<dbReference type="Pfam" id="PF01594">
    <property type="entry name" value="AI-2E_transport"/>
    <property type="match status" value="1"/>
</dbReference>
<feature type="transmembrane region" description="Helical" evidence="9">
    <location>
        <begin position="158"/>
        <end position="178"/>
    </location>
</feature>
<keyword evidence="5 9" id="KW-0812">Transmembrane</keyword>
<feature type="compositionally biased region" description="Basic and acidic residues" evidence="8">
    <location>
        <begin position="360"/>
        <end position="373"/>
    </location>
</feature>
<feature type="transmembrane region" description="Helical" evidence="9">
    <location>
        <begin position="131"/>
        <end position="152"/>
    </location>
</feature>
<protein>
    <submittedName>
        <fullName evidence="10">AI-2E family transporter</fullName>
    </submittedName>
</protein>
<accession>A0A7K1XXU6</accession>
<feature type="transmembrane region" description="Helical" evidence="9">
    <location>
        <begin position="299"/>
        <end position="330"/>
    </location>
</feature>
<dbReference type="InterPro" id="IPR002549">
    <property type="entry name" value="AI-2E-like"/>
</dbReference>
<sequence>MKELPITVKRSLELLGLFLVGTLLVIGKGIIMPLLMAFFISIVMLPVFQFFRKRKFPEALSIGMCILILLIIIGGITWFFSSQVANLVADFPQIRKNVSVHLNSLSRWINDVSNFSTTEQLDFIRDQSNKLLNFASALLGGAAGSVSSMLVFMGLLPIYIYLLLFYKNLLLRFVFLWFPESHHPKVKEAMLETKVIIKSYLIGLLIQITYVTVLLGGILMIIGIKHALLIAVIFAFLNLIPYVGALIGNLLGVLLTLTSSPDLLPIIYVLASIAFVQFLDNNILMPRIVGSKVRINALGAIVGVFLGGSLAGISGMFLALPIIAILKVVFDRSEMFRHWGVLLGDERPLQSPMTVPELRSADEKVQEKLEKQNKIKHTGKKDA</sequence>
<comment type="subcellular location">
    <subcellularLocation>
        <location evidence="1">Cell membrane</location>
        <topology evidence="1">Multi-pass membrane protein</topology>
    </subcellularLocation>
</comment>
<dbReference type="GO" id="GO:0055085">
    <property type="term" value="P:transmembrane transport"/>
    <property type="evidence" value="ECO:0007669"/>
    <property type="project" value="TreeGrafter"/>
</dbReference>
<feature type="transmembrane region" description="Helical" evidence="9">
    <location>
        <begin position="60"/>
        <end position="80"/>
    </location>
</feature>
<dbReference type="PANTHER" id="PTHR21716:SF53">
    <property type="entry name" value="PERMEASE PERM-RELATED"/>
    <property type="match status" value="1"/>
</dbReference>
<keyword evidence="11" id="KW-1185">Reference proteome</keyword>
<evidence type="ECO:0000256" key="8">
    <source>
        <dbReference type="SAM" id="MobiDB-lite"/>
    </source>
</evidence>
<feature type="transmembrane region" description="Helical" evidence="9">
    <location>
        <begin position="12"/>
        <end position="40"/>
    </location>
</feature>
<evidence type="ECO:0000256" key="5">
    <source>
        <dbReference type="ARBA" id="ARBA00022692"/>
    </source>
</evidence>
<dbReference type="Proteomes" id="UP000451233">
    <property type="component" value="Unassembled WGS sequence"/>
</dbReference>
<dbReference type="EMBL" id="WVHS01000002">
    <property type="protein sequence ID" value="MXV15559.1"/>
    <property type="molecule type" value="Genomic_DNA"/>
</dbReference>
<keyword evidence="6 9" id="KW-1133">Transmembrane helix</keyword>
<comment type="caution">
    <text evidence="10">The sequence shown here is derived from an EMBL/GenBank/DDBJ whole genome shotgun (WGS) entry which is preliminary data.</text>
</comment>
<feature type="transmembrane region" description="Helical" evidence="9">
    <location>
        <begin position="228"/>
        <end position="251"/>
    </location>
</feature>
<dbReference type="GO" id="GO:0005886">
    <property type="term" value="C:plasma membrane"/>
    <property type="evidence" value="ECO:0007669"/>
    <property type="project" value="UniProtKB-SubCell"/>
</dbReference>
<evidence type="ECO:0000256" key="7">
    <source>
        <dbReference type="ARBA" id="ARBA00023136"/>
    </source>
</evidence>
<evidence type="ECO:0000256" key="6">
    <source>
        <dbReference type="ARBA" id="ARBA00022989"/>
    </source>
</evidence>
<evidence type="ECO:0000313" key="11">
    <source>
        <dbReference type="Proteomes" id="UP000451233"/>
    </source>
</evidence>
<gene>
    <name evidence="10" type="ORF">GS398_09605</name>
</gene>
<keyword evidence="4" id="KW-1003">Cell membrane</keyword>
<evidence type="ECO:0000256" key="4">
    <source>
        <dbReference type="ARBA" id="ARBA00022475"/>
    </source>
</evidence>
<evidence type="ECO:0000256" key="1">
    <source>
        <dbReference type="ARBA" id="ARBA00004651"/>
    </source>
</evidence>
<feature type="transmembrane region" description="Helical" evidence="9">
    <location>
        <begin position="199"/>
        <end position="222"/>
    </location>
</feature>
<organism evidence="10 11">
    <name type="scientific">Hufsiella ginkgonis</name>
    <dbReference type="NCBI Taxonomy" id="2695274"/>
    <lineage>
        <taxon>Bacteria</taxon>
        <taxon>Pseudomonadati</taxon>
        <taxon>Bacteroidota</taxon>
        <taxon>Sphingobacteriia</taxon>
        <taxon>Sphingobacteriales</taxon>
        <taxon>Sphingobacteriaceae</taxon>
        <taxon>Hufsiella</taxon>
    </lineage>
</organism>
<feature type="compositionally biased region" description="Basic residues" evidence="8">
    <location>
        <begin position="374"/>
        <end position="383"/>
    </location>
</feature>
<evidence type="ECO:0000256" key="3">
    <source>
        <dbReference type="ARBA" id="ARBA00022448"/>
    </source>
</evidence>
<feature type="region of interest" description="Disordered" evidence="8">
    <location>
        <begin position="360"/>
        <end position="383"/>
    </location>
</feature>